<dbReference type="GO" id="GO:1904047">
    <property type="term" value="F:S-adenosyl-L-methionine binding"/>
    <property type="evidence" value="ECO:0007669"/>
    <property type="project" value="TreeGrafter"/>
</dbReference>
<dbReference type="EC" id="2.1.1.72" evidence="2"/>
<dbReference type="OrthoDB" id="9805629at2"/>
<organism evidence="7 8">
    <name type="scientific">Shinella zoogloeoides</name>
    <name type="common">Crabtreella saccharophila</name>
    <dbReference type="NCBI Taxonomy" id="352475"/>
    <lineage>
        <taxon>Bacteria</taxon>
        <taxon>Pseudomonadati</taxon>
        <taxon>Pseudomonadota</taxon>
        <taxon>Alphaproteobacteria</taxon>
        <taxon>Hyphomicrobiales</taxon>
        <taxon>Rhizobiaceae</taxon>
        <taxon>Shinella</taxon>
    </lineage>
</organism>
<dbReference type="Gene3D" id="3.40.50.150">
    <property type="entry name" value="Vaccinia Virus protein VP39"/>
    <property type="match status" value="1"/>
</dbReference>
<evidence type="ECO:0000256" key="4">
    <source>
        <dbReference type="ARBA" id="ARBA00022679"/>
    </source>
</evidence>
<protein>
    <recommendedName>
        <fullName evidence="2">site-specific DNA-methyltransferase (adenine-specific)</fullName>
        <ecNumber evidence="2">2.1.1.72</ecNumber>
    </recommendedName>
</protein>
<dbReference type="GO" id="GO:0009007">
    <property type="term" value="F:site-specific DNA-methyltransferase (adenine-specific) activity"/>
    <property type="evidence" value="ECO:0007669"/>
    <property type="project" value="UniProtKB-EC"/>
</dbReference>
<dbReference type="PANTHER" id="PTHR30481:SF4">
    <property type="entry name" value="SITE-SPECIFIC DNA-METHYLTRANSFERASE (ADENINE-SPECIFIC)"/>
    <property type="match status" value="1"/>
</dbReference>
<dbReference type="GO" id="GO:0032259">
    <property type="term" value="P:methylation"/>
    <property type="evidence" value="ECO:0007669"/>
    <property type="project" value="UniProtKB-KW"/>
</dbReference>
<evidence type="ECO:0000256" key="3">
    <source>
        <dbReference type="ARBA" id="ARBA00022603"/>
    </source>
</evidence>
<dbReference type="GO" id="GO:0009307">
    <property type="term" value="P:DNA restriction-modification system"/>
    <property type="evidence" value="ECO:0007669"/>
    <property type="project" value="InterPro"/>
</dbReference>
<dbReference type="Gene3D" id="1.10.1020.10">
    <property type="entry name" value="Adenine-specific Methyltransferase, Domain 2"/>
    <property type="match status" value="1"/>
</dbReference>
<name>A0A6N8T8B8_SHIZO</name>
<evidence type="ECO:0000256" key="1">
    <source>
        <dbReference type="ARBA" id="ARBA00006594"/>
    </source>
</evidence>
<keyword evidence="4" id="KW-0808">Transferase</keyword>
<dbReference type="SUPFAM" id="SSF53335">
    <property type="entry name" value="S-adenosyl-L-methionine-dependent methyltransferases"/>
    <property type="match status" value="1"/>
</dbReference>
<sequence length="268" mass="30449">MVNLQPVAPVSPAAPYIGGKRVLSKAIIKKINAMPHDGYAEPFVGMGGVFLRRTMQPSMEAINDISGDVANLFRILQRHYPQFMEVLRFQITSRREYERLQRTDPTTLTDLERAARFLYLQRLAFGGKVSGRNFGVDKARGARFNLLKLAPLLEDIHERLAGVVIECLSWRTFIERYDRPGMLFYLDPPYWGNEEDYGSDVFSRAEFADMASTLKTLRSQFILSLNATPGVYETFKEFEIEEVDCTYSIAGKGRSKTVREVIITRGGT</sequence>
<proteinExistence type="inferred from homology"/>
<dbReference type="InterPro" id="IPR012263">
    <property type="entry name" value="M_m6A_EcoRV"/>
</dbReference>
<dbReference type="PIRSF" id="PIRSF000398">
    <property type="entry name" value="M_m6A_EcoRV"/>
    <property type="match status" value="1"/>
</dbReference>
<dbReference type="PANTHER" id="PTHR30481">
    <property type="entry name" value="DNA ADENINE METHYLASE"/>
    <property type="match status" value="1"/>
</dbReference>
<dbReference type="InterPro" id="IPR029063">
    <property type="entry name" value="SAM-dependent_MTases_sf"/>
</dbReference>
<dbReference type="InterPro" id="IPR012327">
    <property type="entry name" value="MeTrfase_D12"/>
</dbReference>
<evidence type="ECO:0000313" key="7">
    <source>
        <dbReference type="EMBL" id="MXN99456.1"/>
    </source>
</evidence>
<dbReference type="GO" id="GO:0006298">
    <property type="term" value="P:mismatch repair"/>
    <property type="evidence" value="ECO:0007669"/>
    <property type="project" value="TreeGrafter"/>
</dbReference>
<dbReference type="EMBL" id="WUML01000002">
    <property type="protein sequence ID" value="MXN99456.1"/>
    <property type="molecule type" value="Genomic_DNA"/>
</dbReference>
<dbReference type="AlphaFoldDB" id="A0A6N8T8B8"/>
<accession>A0A6N8T8B8</accession>
<evidence type="ECO:0000256" key="2">
    <source>
        <dbReference type="ARBA" id="ARBA00011900"/>
    </source>
</evidence>
<dbReference type="RefSeq" id="WP_160784863.1">
    <property type="nucleotide sequence ID" value="NZ_CP086610.1"/>
</dbReference>
<evidence type="ECO:0000256" key="6">
    <source>
        <dbReference type="ARBA" id="ARBA00047942"/>
    </source>
</evidence>
<comment type="catalytic activity">
    <reaction evidence="6">
        <text>a 2'-deoxyadenosine in DNA + S-adenosyl-L-methionine = an N(6)-methyl-2'-deoxyadenosine in DNA + S-adenosyl-L-homocysteine + H(+)</text>
        <dbReference type="Rhea" id="RHEA:15197"/>
        <dbReference type="Rhea" id="RHEA-COMP:12418"/>
        <dbReference type="Rhea" id="RHEA-COMP:12419"/>
        <dbReference type="ChEBI" id="CHEBI:15378"/>
        <dbReference type="ChEBI" id="CHEBI:57856"/>
        <dbReference type="ChEBI" id="CHEBI:59789"/>
        <dbReference type="ChEBI" id="CHEBI:90615"/>
        <dbReference type="ChEBI" id="CHEBI:90616"/>
        <dbReference type="EC" id="2.1.1.72"/>
    </reaction>
</comment>
<dbReference type="InterPro" id="IPR023095">
    <property type="entry name" value="Ade_MeTrfase_dom_2"/>
</dbReference>
<evidence type="ECO:0000256" key="5">
    <source>
        <dbReference type="ARBA" id="ARBA00022691"/>
    </source>
</evidence>
<dbReference type="Proteomes" id="UP000440304">
    <property type="component" value="Unassembled WGS sequence"/>
</dbReference>
<evidence type="ECO:0000313" key="8">
    <source>
        <dbReference type="Proteomes" id="UP000440304"/>
    </source>
</evidence>
<dbReference type="GO" id="GO:0043565">
    <property type="term" value="F:sequence-specific DNA binding"/>
    <property type="evidence" value="ECO:0007669"/>
    <property type="project" value="TreeGrafter"/>
</dbReference>
<comment type="similarity">
    <text evidence="1">Belongs to the N(4)/N(6)-methyltransferase family.</text>
</comment>
<dbReference type="PRINTS" id="PR00505">
    <property type="entry name" value="D12N6MTFRASE"/>
</dbReference>
<keyword evidence="5" id="KW-0949">S-adenosyl-L-methionine</keyword>
<reference evidence="7 8" key="1">
    <citation type="submission" date="2019-12" db="EMBL/GenBank/DDBJ databases">
        <title>Shinella granuli gen. nov., sp. nov., and proposal of the reclassification of Zoogloea ramigera ATCC 19623 as Shinella zoogloeoides sp. nov.</title>
        <authorList>
            <person name="Gao J."/>
        </authorList>
    </citation>
    <scope>NUCLEOTIDE SEQUENCE [LARGE SCALE GENOMIC DNA]</scope>
    <source>
        <strain evidence="7 8">DSM 287</strain>
    </source>
</reference>
<gene>
    <name evidence="7" type="ORF">GR156_04035</name>
</gene>
<dbReference type="Pfam" id="PF02086">
    <property type="entry name" value="MethyltransfD12"/>
    <property type="match status" value="1"/>
</dbReference>
<comment type="caution">
    <text evidence="7">The sequence shown here is derived from an EMBL/GenBank/DDBJ whole genome shotgun (WGS) entry which is preliminary data.</text>
</comment>
<keyword evidence="3 7" id="KW-0489">Methyltransferase</keyword>